<sequence>MSGVPSSSRHLCSVLQRESKRATAGRASVVALSQHTNPNERSFGRTDQWATSKELGSLNSGRGNARCSLNYSSTASQAEDSERIISELRREIHDLRQEVRGRSPAKKRPRNKETYKNIDGCGEEVAVRTFKLGLPLGTGLHHSLTKRPAPTLGKLMHRIDQFIRVEEDGGGTMSVQTVAQPKDITPRPSARPRNAAKNLSSPSDFLAPSFRTFQIVFKEPIYKLMEKIKRKPFFVWPQKLLGNPALRDEKLYCTFHKDTGHITENCHMLKTHLEQLASAGHLDQYIDTNLTSKKEPSQTVWQPNSLGVASTGFEIQKVAHLRKSFSIIDSVHLAPICSVNGEAREQIISFSDSDLKDVQLPHNDPLVITLRIGNYDVQRDIPSTLHQKLRFPTKDGIMELNGDQEPEDGEVVMTEQPEKVLFDPSNPELFFLVGSKLSTIDKEQLLKLLMNNRDVFAWSVYDVSGVSPDLACHALNIGLEHKPIAQKCRKLALERATIVLEEVEHLLASGTIQEVQYPVWLSNTVVVKKKNGKWRVCIDFTDLNKACPKDPFSLPRIDQLVDSASGHARLSFLDAFQGYHQILMRTTYQKMVSKMFEHLIGKTVEVYIDDMLIKSLREEDHVANLLQVFDILRGSRLRLNASKCTFGVSSGKFLDPCASNSKGSGAGIVLVSPEGLVLEQTVRLKFSASNNEAEYEALMIDLKTARKLSASHLQAEVSNKVILSGIKRKLEAAKGKWVKELPSVLWTHKITVRKSTEFVVETNEDNLWKNLDLLEERRDLAVVHLASYQQRIRREHDKNIKPRVFRIGDLVLRKVMANTRKLNEGKLGPNWEGPFKVLSQAGFGAFRLEDMDGKPVLRPWNIYNLRKYFF</sequence>
<protein>
    <submittedName>
        <fullName evidence="3">Uncharacterized protein</fullName>
    </submittedName>
</protein>
<dbReference type="InterPro" id="IPR043128">
    <property type="entry name" value="Rev_trsase/Diguanyl_cyclase"/>
</dbReference>
<dbReference type="Pfam" id="PF13456">
    <property type="entry name" value="RVT_3"/>
    <property type="match status" value="1"/>
</dbReference>
<accession>A0A2N9FPQ4</accession>
<dbReference type="Gene3D" id="3.10.10.10">
    <property type="entry name" value="HIV Type 1 Reverse Transcriptase, subunit A, domain 1"/>
    <property type="match status" value="1"/>
</dbReference>
<dbReference type="PANTHER" id="PTHR24559:SF431">
    <property type="entry name" value="RNA-DIRECTED DNA POLYMERASE HOMOLOG"/>
    <property type="match status" value="1"/>
</dbReference>
<evidence type="ECO:0000259" key="2">
    <source>
        <dbReference type="Pfam" id="PF13456"/>
    </source>
</evidence>
<dbReference type="InterPro" id="IPR036397">
    <property type="entry name" value="RNaseH_sf"/>
</dbReference>
<organism evidence="3">
    <name type="scientific">Fagus sylvatica</name>
    <name type="common">Beechnut</name>
    <dbReference type="NCBI Taxonomy" id="28930"/>
    <lineage>
        <taxon>Eukaryota</taxon>
        <taxon>Viridiplantae</taxon>
        <taxon>Streptophyta</taxon>
        <taxon>Embryophyta</taxon>
        <taxon>Tracheophyta</taxon>
        <taxon>Spermatophyta</taxon>
        <taxon>Magnoliopsida</taxon>
        <taxon>eudicotyledons</taxon>
        <taxon>Gunneridae</taxon>
        <taxon>Pentapetalae</taxon>
        <taxon>rosids</taxon>
        <taxon>fabids</taxon>
        <taxon>Fagales</taxon>
        <taxon>Fagaceae</taxon>
        <taxon>Fagus</taxon>
    </lineage>
</organism>
<reference evidence="3" key="1">
    <citation type="submission" date="2018-02" db="EMBL/GenBank/DDBJ databases">
        <authorList>
            <person name="Cohen D.B."/>
            <person name="Kent A.D."/>
        </authorList>
    </citation>
    <scope>NUCLEOTIDE SEQUENCE</scope>
</reference>
<dbReference type="GO" id="GO:0004523">
    <property type="term" value="F:RNA-DNA hybrid ribonuclease activity"/>
    <property type="evidence" value="ECO:0007669"/>
    <property type="project" value="InterPro"/>
</dbReference>
<dbReference type="CDD" id="cd01647">
    <property type="entry name" value="RT_LTR"/>
    <property type="match status" value="1"/>
</dbReference>
<dbReference type="Pfam" id="PF00078">
    <property type="entry name" value="RVT_1"/>
    <property type="match status" value="1"/>
</dbReference>
<feature type="domain" description="Reverse transcriptase" evidence="1">
    <location>
        <begin position="587"/>
        <end position="654"/>
    </location>
</feature>
<feature type="domain" description="RNase H type-1" evidence="2">
    <location>
        <begin position="659"/>
        <end position="731"/>
    </location>
</feature>
<dbReference type="InterPro" id="IPR043502">
    <property type="entry name" value="DNA/RNA_pol_sf"/>
</dbReference>
<name>A0A2N9FPQ4_FAGSY</name>
<proteinExistence type="predicted"/>
<dbReference type="FunFam" id="3.30.70.270:FF:000003">
    <property type="entry name" value="Transposon Ty3-G Gag-Pol polyprotein"/>
    <property type="match status" value="1"/>
</dbReference>
<dbReference type="PANTHER" id="PTHR24559">
    <property type="entry name" value="TRANSPOSON TY3-I GAG-POL POLYPROTEIN"/>
    <property type="match status" value="1"/>
</dbReference>
<dbReference type="SUPFAM" id="SSF56672">
    <property type="entry name" value="DNA/RNA polymerases"/>
    <property type="match status" value="1"/>
</dbReference>
<dbReference type="AlphaFoldDB" id="A0A2N9FPQ4"/>
<dbReference type="InterPro" id="IPR053134">
    <property type="entry name" value="RNA-dir_DNA_polymerase"/>
</dbReference>
<gene>
    <name evidence="3" type="ORF">FSB_LOCUS17080</name>
</gene>
<dbReference type="GO" id="GO:0003676">
    <property type="term" value="F:nucleic acid binding"/>
    <property type="evidence" value="ECO:0007669"/>
    <property type="project" value="InterPro"/>
</dbReference>
<dbReference type="Gene3D" id="3.30.420.10">
    <property type="entry name" value="Ribonuclease H-like superfamily/Ribonuclease H"/>
    <property type="match status" value="1"/>
</dbReference>
<dbReference type="InterPro" id="IPR000477">
    <property type="entry name" value="RT_dom"/>
</dbReference>
<dbReference type="Gene3D" id="3.30.70.270">
    <property type="match status" value="2"/>
</dbReference>
<dbReference type="InterPro" id="IPR002156">
    <property type="entry name" value="RNaseH_domain"/>
</dbReference>
<evidence type="ECO:0000259" key="1">
    <source>
        <dbReference type="Pfam" id="PF00078"/>
    </source>
</evidence>
<dbReference type="EMBL" id="OIVN01001049">
    <property type="protein sequence ID" value="SPC89198.1"/>
    <property type="molecule type" value="Genomic_DNA"/>
</dbReference>
<evidence type="ECO:0000313" key="3">
    <source>
        <dbReference type="EMBL" id="SPC89198.1"/>
    </source>
</evidence>